<evidence type="ECO:0000313" key="2">
    <source>
        <dbReference type="Proteomes" id="UP000294847"/>
    </source>
</evidence>
<gene>
    <name evidence="1" type="ORF">PoMZ_00747</name>
</gene>
<accession>A0A4P7N111</accession>
<name>A0A4P7N111_PYROR</name>
<evidence type="ECO:0000313" key="1">
    <source>
        <dbReference type="EMBL" id="QBZ55843.1"/>
    </source>
</evidence>
<protein>
    <submittedName>
        <fullName evidence="1">Uncharacterized protein</fullName>
    </submittedName>
</protein>
<proteinExistence type="predicted"/>
<dbReference type="EMBL" id="CP034205">
    <property type="protein sequence ID" value="QBZ55843.1"/>
    <property type="molecule type" value="Genomic_DNA"/>
</dbReference>
<dbReference type="Proteomes" id="UP000294847">
    <property type="component" value="Chromosome 2"/>
</dbReference>
<reference evidence="1 2" key="1">
    <citation type="journal article" date="2019" name="Mol. Biol. Evol.">
        <title>Blast fungal genomes show frequent chromosomal changes, gene gains and losses, and effector gene turnover.</title>
        <authorList>
            <person name="Gomez Luciano L.B."/>
            <person name="Jason Tsai I."/>
            <person name="Chuma I."/>
            <person name="Tosa Y."/>
            <person name="Chen Y.H."/>
            <person name="Li J.Y."/>
            <person name="Li M.Y."/>
            <person name="Jade Lu M.Y."/>
            <person name="Nakayashiki H."/>
            <person name="Li W.H."/>
        </authorList>
    </citation>
    <scope>NUCLEOTIDE SEQUENCE [LARGE SCALE GENOMIC DNA]</scope>
    <source>
        <strain evidence="1">MZ5-1-6</strain>
    </source>
</reference>
<dbReference type="AlphaFoldDB" id="A0A4P7N111"/>
<sequence length="194" mass="21811">MQHRSVDFWSSKQPEISRRVHVISWGSTACSRYYVTLQVPVTLAHVTIVSLSPSKLTENLKAGFHKVGKVSRAPYAQTPRKASISTNYTECPELAKPVYLYLTVEACHGWVFAGSDVPRVCERCQGPLTALTKTLPQPWFLSRHCLHHGGCLLCAEEVVFTTNSRTPWLYDGVKNSKIWPGENCEKSLNLTYKT</sequence>
<organism evidence="1 2">
    <name type="scientific">Pyricularia oryzae</name>
    <name type="common">Rice blast fungus</name>
    <name type="synonym">Magnaporthe oryzae</name>
    <dbReference type="NCBI Taxonomy" id="318829"/>
    <lineage>
        <taxon>Eukaryota</taxon>
        <taxon>Fungi</taxon>
        <taxon>Dikarya</taxon>
        <taxon>Ascomycota</taxon>
        <taxon>Pezizomycotina</taxon>
        <taxon>Sordariomycetes</taxon>
        <taxon>Sordariomycetidae</taxon>
        <taxon>Magnaporthales</taxon>
        <taxon>Pyriculariaceae</taxon>
        <taxon>Pyricularia</taxon>
    </lineage>
</organism>
<dbReference type="PROSITE" id="PS51257">
    <property type="entry name" value="PROKAR_LIPOPROTEIN"/>
    <property type="match status" value="1"/>
</dbReference>